<dbReference type="RefSeq" id="WP_208148186.1">
    <property type="nucleotide sequence ID" value="NZ_JAGETV010000005.1"/>
</dbReference>
<accession>A0ABS3Q371</accession>
<evidence type="ECO:0000256" key="1">
    <source>
        <dbReference type="SAM" id="SignalP"/>
    </source>
</evidence>
<keyword evidence="3" id="KW-1185">Reference proteome</keyword>
<comment type="caution">
    <text evidence="2">The sequence shown here is derived from an EMBL/GenBank/DDBJ whole genome shotgun (WGS) entry which is preliminary data.</text>
</comment>
<keyword evidence="1" id="KW-0732">Signal</keyword>
<feature type="signal peptide" evidence="1">
    <location>
        <begin position="1"/>
        <end position="24"/>
    </location>
</feature>
<organism evidence="2 3">
    <name type="scientific">Thiomicrorhabdus marina</name>
    <dbReference type="NCBI Taxonomy" id="2818442"/>
    <lineage>
        <taxon>Bacteria</taxon>
        <taxon>Pseudomonadati</taxon>
        <taxon>Pseudomonadota</taxon>
        <taxon>Gammaproteobacteria</taxon>
        <taxon>Thiotrichales</taxon>
        <taxon>Piscirickettsiaceae</taxon>
        <taxon>Thiomicrorhabdus</taxon>
    </lineage>
</organism>
<evidence type="ECO:0000313" key="2">
    <source>
        <dbReference type="EMBL" id="MBO1926736.1"/>
    </source>
</evidence>
<proteinExistence type="predicted"/>
<sequence>MNIKFFLALLVLLQLSGCMTTSMKGGYSSQVDPEYSFSKDKSIAVRVFRGEGNNSLETKHYVGQIVDSLKKKGFKNVYLYKDLKQTEKSTDIELIVNVYKRTKSYQYQSANYGMVNSGQSHTNCTGYGNTLSCTNTNLKTYGVTGYSPATGHLTGYYFMGYWIDDKKDEKIMFTLGSSYEKGCSDNAMYKFLIEQTIERLDFDKPNKYEYSVEMPENYSCK</sequence>
<gene>
    <name evidence="2" type="ORF">J3998_04035</name>
</gene>
<name>A0ABS3Q371_9GAMM</name>
<reference evidence="2 3" key="1">
    <citation type="submission" date="2021-03" db="EMBL/GenBank/DDBJ databases">
        <title>Thiomicrorhabdus sp.nov.,novel sulfur-oxidizing bacteria isolated from coastal sediment.</title>
        <authorList>
            <person name="Liu X."/>
        </authorList>
    </citation>
    <scope>NUCLEOTIDE SEQUENCE [LARGE SCALE GENOMIC DNA]</scope>
    <source>
        <strain evidence="2 3">6S2-11</strain>
    </source>
</reference>
<dbReference type="Proteomes" id="UP000664835">
    <property type="component" value="Unassembled WGS sequence"/>
</dbReference>
<evidence type="ECO:0000313" key="3">
    <source>
        <dbReference type="Proteomes" id="UP000664835"/>
    </source>
</evidence>
<protein>
    <recommendedName>
        <fullName evidence="4">Lipoprotein</fullName>
    </recommendedName>
</protein>
<feature type="chain" id="PRO_5046347431" description="Lipoprotein" evidence="1">
    <location>
        <begin position="25"/>
        <end position="221"/>
    </location>
</feature>
<dbReference type="EMBL" id="JAGETV010000005">
    <property type="protein sequence ID" value="MBO1926736.1"/>
    <property type="molecule type" value="Genomic_DNA"/>
</dbReference>
<evidence type="ECO:0008006" key="4">
    <source>
        <dbReference type="Google" id="ProtNLM"/>
    </source>
</evidence>